<dbReference type="PROSITE" id="PS50920">
    <property type="entry name" value="SOLCAR"/>
    <property type="match status" value="3"/>
</dbReference>
<dbReference type="Pfam" id="PF00153">
    <property type="entry name" value="Mito_carr"/>
    <property type="match status" value="3"/>
</dbReference>
<dbReference type="GO" id="GO:0031966">
    <property type="term" value="C:mitochondrial membrane"/>
    <property type="evidence" value="ECO:0007669"/>
    <property type="project" value="UniProtKB-SubCell"/>
</dbReference>
<gene>
    <name evidence="12" type="primary">CRC1_1</name>
    <name evidence="12" type="ORF">HK103_000863</name>
</gene>
<comment type="similarity">
    <text evidence="2 10">Belongs to the mitochondrial carrier (TC 2.A.29) family.</text>
</comment>
<name>A0AAD5UBB3_9FUNG</name>
<keyword evidence="7" id="KW-0496">Mitochondrion</keyword>
<dbReference type="InterPro" id="IPR023395">
    <property type="entry name" value="MCP_dom_sf"/>
</dbReference>
<evidence type="ECO:0000256" key="8">
    <source>
        <dbReference type="ARBA" id="ARBA00023136"/>
    </source>
</evidence>
<dbReference type="GO" id="GO:1902603">
    <property type="term" value="P:carnitine transmembrane transport"/>
    <property type="evidence" value="ECO:0007669"/>
    <property type="project" value="TreeGrafter"/>
</dbReference>
<feature type="transmembrane region" description="Helical" evidence="11">
    <location>
        <begin position="105"/>
        <end position="127"/>
    </location>
</feature>
<dbReference type="PANTHER" id="PTHR45624">
    <property type="entry name" value="MITOCHONDRIAL BASIC AMINO ACIDS TRANSPORTER-RELATED"/>
    <property type="match status" value="1"/>
</dbReference>
<keyword evidence="4 9" id="KW-0812">Transmembrane</keyword>
<keyword evidence="6 11" id="KW-1133">Transmembrane helix</keyword>
<feature type="repeat" description="Solcar" evidence="9">
    <location>
        <begin position="104"/>
        <end position="188"/>
    </location>
</feature>
<dbReference type="SUPFAM" id="SSF103506">
    <property type="entry name" value="Mitochondrial carrier"/>
    <property type="match status" value="1"/>
</dbReference>
<comment type="subcellular location">
    <subcellularLocation>
        <location evidence="1">Mitochondrion membrane</location>
        <topology evidence="1">Multi-pass membrane protein</topology>
    </subcellularLocation>
</comment>
<comment type="caution">
    <text evidence="12">The sequence shown here is derived from an EMBL/GenBank/DDBJ whole genome shotgun (WGS) entry which is preliminary data.</text>
</comment>
<proteinExistence type="inferred from homology"/>
<feature type="transmembrane region" description="Helical" evidence="11">
    <location>
        <begin position="67"/>
        <end position="85"/>
    </location>
</feature>
<evidence type="ECO:0000256" key="9">
    <source>
        <dbReference type="PROSITE-ProRule" id="PRU00282"/>
    </source>
</evidence>
<keyword evidence="13" id="KW-1185">Reference proteome</keyword>
<keyword evidence="5" id="KW-0677">Repeat</keyword>
<dbReference type="EMBL" id="JADGKB010000119">
    <property type="protein sequence ID" value="KAJ3253113.1"/>
    <property type="molecule type" value="Genomic_DNA"/>
</dbReference>
<evidence type="ECO:0000256" key="10">
    <source>
        <dbReference type="RuleBase" id="RU000488"/>
    </source>
</evidence>
<evidence type="ECO:0000256" key="7">
    <source>
        <dbReference type="ARBA" id="ARBA00023128"/>
    </source>
</evidence>
<sequence>MSNRPSPLKSFISGASGGLSVVIAAHPFDLIKVRMQAAHEGLGFLHATKTIVQQHGILGLYRGVNPVLVGTPIMLAINFWAYFMAQKYIYELETGEVYTDMDKLSIPQIGLAGALAALPTAVLLAPAEQIKIRLQLMHGKQGSTFNVIRQIISESGPRGLFRGTFLTFARDFPGSFAYFATYEAIKRQVKNDRNVMPIGWTLIAGDTLKTRVQASKDMGIRTAFTSLIKDGGAFALFKGLGPTLLRAFPASAAFFFGVETSTKILNQWF</sequence>
<protein>
    <submittedName>
        <fullName evidence="12">Carnitine transporter</fullName>
    </submittedName>
</protein>
<feature type="repeat" description="Solcar" evidence="9">
    <location>
        <begin position="5"/>
        <end position="88"/>
    </location>
</feature>
<evidence type="ECO:0000256" key="1">
    <source>
        <dbReference type="ARBA" id="ARBA00004225"/>
    </source>
</evidence>
<evidence type="ECO:0000313" key="12">
    <source>
        <dbReference type="EMBL" id="KAJ3253113.1"/>
    </source>
</evidence>
<keyword evidence="3 10" id="KW-0813">Transport</keyword>
<accession>A0AAD5UBB3</accession>
<evidence type="ECO:0000256" key="2">
    <source>
        <dbReference type="ARBA" id="ARBA00006375"/>
    </source>
</evidence>
<dbReference type="Gene3D" id="1.50.40.10">
    <property type="entry name" value="Mitochondrial carrier domain"/>
    <property type="match status" value="2"/>
</dbReference>
<dbReference type="GO" id="GO:0015227">
    <property type="term" value="F:O-acyl-L-carnitine transmembrane transporter activity"/>
    <property type="evidence" value="ECO:0007669"/>
    <property type="project" value="TreeGrafter"/>
</dbReference>
<dbReference type="AlphaFoldDB" id="A0AAD5UBB3"/>
<evidence type="ECO:0000256" key="11">
    <source>
        <dbReference type="SAM" id="Phobius"/>
    </source>
</evidence>
<evidence type="ECO:0000313" key="13">
    <source>
        <dbReference type="Proteomes" id="UP001210925"/>
    </source>
</evidence>
<evidence type="ECO:0000256" key="6">
    <source>
        <dbReference type="ARBA" id="ARBA00022989"/>
    </source>
</evidence>
<keyword evidence="8 9" id="KW-0472">Membrane</keyword>
<evidence type="ECO:0000256" key="3">
    <source>
        <dbReference type="ARBA" id="ARBA00022448"/>
    </source>
</evidence>
<evidence type="ECO:0000256" key="4">
    <source>
        <dbReference type="ARBA" id="ARBA00022692"/>
    </source>
</evidence>
<feature type="repeat" description="Solcar" evidence="9">
    <location>
        <begin position="190"/>
        <end position="264"/>
    </location>
</feature>
<organism evidence="12 13">
    <name type="scientific">Boothiomyces macroporosus</name>
    <dbReference type="NCBI Taxonomy" id="261099"/>
    <lineage>
        <taxon>Eukaryota</taxon>
        <taxon>Fungi</taxon>
        <taxon>Fungi incertae sedis</taxon>
        <taxon>Chytridiomycota</taxon>
        <taxon>Chytridiomycota incertae sedis</taxon>
        <taxon>Chytridiomycetes</taxon>
        <taxon>Rhizophydiales</taxon>
        <taxon>Terramycetaceae</taxon>
        <taxon>Boothiomyces</taxon>
    </lineage>
</organism>
<dbReference type="InterPro" id="IPR018108">
    <property type="entry name" value="MCP_transmembrane"/>
</dbReference>
<dbReference type="Proteomes" id="UP001210925">
    <property type="component" value="Unassembled WGS sequence"/>
</dbReference>
<dbReference type="InterPro" id="IPR050567">
    <property type="entry name" value="Mitochondrial_Carrier"/>
</dbReference>
<dbReference type="PANTHER" id="PTHR45624:SF4">
    <property type="entry name" value="CONGESTED-LIKE TRACHEA PROTEIN-RELATED"/>
    <property type="match status" value="1"/>
</dbReference>
<reference evidence="12" key="1">
    <citation type="submission" date="2020-05" db="EMBL/GenBank/DDBJ databases">
        <title>Phylogenomic resolution of chytrid fungi.</title>
        <authorList>
            <person name="Stajich J.E."/>
            <person name="Amses K."/>
            <person name="Simmons R."/>
            <person name="Seto K."/>
            <person name="Myers J."/>
            <person name="Bonds A."/>
            <person name="Quandt C.A."/>
            <person name="Barry K."/>
            <person name="Liu P."/>
            <person name="Grigoriev I."/>
            <person name="Longcore J.E."/>
            <person name="James T.Y."/>
        </authorList>
    </citation>
    <scope>NUCLEOTIDE SEQUENCE</scope>
    <source>
        <strain evidence="12">PLAUS21</strain>
    </source>
</reference>
<dbReference type="GO" id="GO:0006839">
    <property type="term" value="P:mitochondrial transport"/>
    <property type="evidence" value="ECO:0007669"/>
    <property type="project" value="TreeGrafter"/>
</dbReference>
<evidence type="ECO:0000256" key="5">
    <source>
        <dbReference type="ARBA" id="ARBA00022737"/>
    </source>
</evidence>